<comment type="caution">
    <text evidence="2">The sequence shown here is derived from an EMBL/GenBank/DDBJ whole genome shotgun (WGS) entry which is preliminary data.</text>
</comment>
<dbReference type="AlphaFoldDB" id="A0A0F3GHL2"/>
<reference evidence="2 3" key="1">
    <citation type="submission" date="2015-02" db="EMBL/GenBank/DDBJ databases">
        <title>Single-cell genomics of uncultivated deep-branching MTB reveals a conserved set of magnetosome genes.</title>
        <authorList>
            <person name="Kolinko S."/>
            <person name="Richter M."/>
            <person name="Glockner F.O."/>
            <person name="Brachmann A."/>
            <person name="Schuler D."/>
        </authorList>
    </citation>
    <scope>NUCLEOTIDE SEQUENCE [LARGE SCALE GENOMIC DNA]</scope>
    <source>
        <strain evidence="2">TM-1</strain>
    </source>
</reference>
<dbReference type="EMBL" id="LACI01002731">
    <property type="protein sequence ID" value="KJU81371.1"/>
    <property type="molecule type" value="Genomic_DNA"/>
</dbReference>
<organism evidence="2 3">
    <name type="scientific">Candidatus Magnetobacterium bavaricum</name>
    <dbReference type="NCBI Taxonomy" id="29290"/>
    <lineage>
        <taxon>Bacteria</taxon>
        <taxon>Pseudomonadati</taxon>
        <taxon>Nitrospirota</taxon>
        <taxon>Thermodesulfovibrionia</taxon>
        <taxon>Thermodesulfovibrionales</taxon>
        <taxon>Candidatus Magnetobacteriaceae</taxon>
        <taxon>Candidatus Magnetobacterium</taxon>
    </lineage>
</organism>
<evidence type="ECO:0000313" key="3">
    <source>
        <dbReference type="Proteomes" id="UP000033423"/>
    </source>
</evidence>
<feature type="compositionally biased region" description="Low complexity" evidence="1">
    <location>
        <begin position="114"/>
        <end position="125"/>
    </location>
</feature>
<gene>
    <name evidence="2" type="ORF">MBAV_006436</name>
</gene>
<name>A0A0F3GHL2_9BACT</name>
<dbReference type="Proteomes" id="UP000033423">
    <property type="component" value="Unassembled WGS sequence"/>
</dbReference>
<accession>A0A0F3GHL2</accession>
<keyword evidence="3" id="KW-1185">Reference proteome</keyword>
<evidence type="ECO:0000313" key="2">
    <source>
        <dbReference type="EMBL" id="KJU81371.1"/>
    </source>
</evidence>
<proteinExistence type="predicted"/>
<sequence>FSIILEAETKTPEYRTRFLEANIVMYPIKIQIKDDVQPPNQIVEIQVSSRNEDLLNGKFFRVLSDNFDYCRLVMEDLKGAIILNIAPQVARERNDMSAPSEMLLDGKYLTNALSTSSRRTSRPSTQAGVFISSPSRI</sequence>
<evidence type="ECO:0000256" key="1">
    <source>
        <dbReference type="SAM" id="MobiDB-lite"/>
    </source>
</evidence>
<feature type="region of interest" description="Disordered" evidence="1">
    <location>
        <begin position="114"/>
        <end position="137"/>
    </location>
</feature>
<feature type="non-terminal residue" evidence="2">
    <location>
        <position position="1"/>
    </location>
</feature>
<protein>
    <submittedName>
        <fullName evidence="2">Uncharacterized protein</fullName>
    </submittedName>
</protein>